<keyword evidence="1" id="KW-1133">Transmembrane helix</keyword>
<proteinExistence type="predicted"/>
<gene>
    <name evidence="2" type="ORF">CK203_024090</name>
</gene>
<evidence type="ECO:0000256" key="1">
    <source>
        <dbReference type="SAM" id="Phobius"/>
    </source>
</evidence>
<feature type="transmembrane region" description="Helical" evidence="1">
    <location>
        <begin position="127"/>
        <end position="151"/>
    </location>
</feature>
<evidence type="ECO:0008006" key="4">
    <source>
        <dbReference type="Google" id="ProtNLM"/>
    </source>
</evidence>
<dbReference type="Proteomes" id="UP000288805">
    <property type="component" value="Unassembled WGS sequence"/>
</dbReference>
<organism evidence="2 3">
    <name type="scientific">Vitis vinifera</name>
    <name type="common">Grape</name>
    <dbReference type="NCBI Taxonomy" id="29760"/>
    <lineage>
        <taxon>Eukaryota</taxon>
        <taxon>Viridiplantae</taxon>
        <taxon>Streptophyta</taxon>
        <taxon>Embryophyta</taxon>
        <taxon>Tracheophyta</taxon>
        <taxon>Spermatophyta</taxon>
        <taxon>Magnoliopsida</taxon>
        <taxon>eudicotyledons</taxon>
        <taxon>Gunneridae</taxon>
        <taxon>Pentapetalae</taxon>
        <taxon>rosids</taxon>
        <taxon>Vitales</taxon>
        <taxon>Vitaceae</taxon>
        <taxon>Viteae</taxon>
        <taxon>Vitis</taxon>
    </lineage>
</organism>
<dbReference type="AlphaFoldDB" id="A0A438IPV7"/>
<keyword evidence="1" id="KW-0472">Membrane</keyword>
<keyword evidence="1" id="KW-0812">Transmembrane</keyword>
<evidence type="ECO:0000313" key="2">
    <source>
        <dbReference type="EMBL" id="RVW98752.1"/>
    </source>
</evidence>
<sequence length="152" mass="16701">MAFASSFRRVLTGSSTILQSQFSPARFNSTVTSPKLFVSGTFRFFFVILCLIGEKTEELLLLQQLLQTLLCNRRYPTTTATALLDNSKKPVTIIAPIPTTTNLTVIFNTTFKFQYSIQTASLPLPPFAIRFVAVVAAAAQFVTATITIVIIA</sequence>
<evidence type="ECO:0000313" key="3">
    <source>
        <dbReference type="Proteomes" id="UP000288805"/>
    </source>
</evidence>
<name>A0A438IPV7_VITVI</name>
<protein>
    <recommendedName>
        <fullName evidence="4">Transmembrane protein</fullName>
    </recommendedName>
</protein>
<accession>A0A438IPV7</accession>
<comment type="caution">
    <text evidence="2">The sequence shown here is derived from an EMBL/GenBank/DDBJ whole genome shotgun (WGS) entry which is preliminary data.</text>
</comment>
<reference evidence="2 3" key="1">
    <citation type="journal article" date="2018" name="PLoS Genet.">
        <title>Population sequencing reveals clonal diversity and ancestral inbreeding in the grapevine cultivar Chardonnay.</title>
        <authorList>
            <person name="Roach M.J."/>
            <person name="Johnson D.L."/>
            <person name="Bohlmann J."/>
            <person name="van Vuuren H.J."/>
            <person name="Jones S.J."/>
            <person name="Pretorius I.S."/>
            <person name="Schmidt S.A."/>
            <person name="Borneman A.R."/>
        </authorList>
    </citation>
    <scope>NUCLEOTIDE SEQUENCE [LARGE SCALE GENOMIC DNA]</scope>
    <source>
        <strain evidence="3">cv. Chardonnay</strain>
        <tissue evidence="2">Leaf</tissue>
    </source>
</reference>
<dbReference type="EMBL" id="QGNW01000091">
    <property type="protein sequence ID" value="RVW98752.1"/>
    <property type="molecule type" value="Genomic_DNA"/>
</dbReference>